<evidence type="ECO:0000313" key="4">
    <source>
        <dbReference type="Proteomes" id="UP000217194"/>
    </source>
</evidence>
<accession>A0AAC9YUH7</accession>
<dbReference type="EMBL" id="CP016778">
    <property type="protein sequence ID" value="ASY22042.1"/>
    <property type="molecule type" value="Genomic_DNA"/>
</dbReference>
<dbReference type="PANTHER" id="PTHR46401:SF2">
    <property type="entry name" value="GLYCOSYLTRANSFERASE WBBK-RELATED"/>
    <property type="match status" value="1"/>
</dbReference>
<dbReference type="Pfam" id="PF00534">
    <property type="entry name" value="Glycos_transf_1"/>
    <property type="match status" value="1"/>
</dbReference>
<keyword evidence="1" id="KW-0808">Transferase</keyword>
<name>A0AAC9YUH7_9ACTN</name>
<proteinExistence type="predicted"/>
<dbReference type="Proteomes" id="UP000217194">
    <property type="component" value="Chromosome"/>
</dbReference>
<protein>
    <submittedName>
        <fullName evidence="3">Glycosyltransferase</fullName>
    </submittedName>
</protein>
<evidence type="ECO:0000259" key="2">
    <source>
        <dbReference type="Pfam" id="PF00534"/>
    </source>
</evidence>
<dbReference type="GO" id="GO:0016757">
    <property type="term" value="F:glycosyltransferase activity"/>
    <property type="evidence" value="ECO:0007669"/>
    <property type="project" value="InterPro"/>
</dbReference>
<dbReference type="GO" id="GO:0009103">
    <property type="term" value="P:lipopolysaccharide biosynthetic process"/>
    <property type="evidence" value="ECO:0007669"/>
    <property type="project" value="TreeGrafter"/>
</dbReference>
<dbReference type="AlphaFoldDB" id="A0AAC9YUH7"/>
<dbReference type="PANTHER" id="PTHR46401">
    <property type="entry name" value="GLYCOSYLTRANSFERASE WBBK-RELATED"/>
    <property type="match status" value="1"/>
</dbReference>
<gene>
    <name evidence="3" type="ORF">A1sIIB76_00160</name>
</gene>
<dbReference type="InterPro" id="IPR001296">
    <property type="entry name" value="Glyco_trans_1"/>
</dbReference>
<dbReference type="Gene3D" id="3.40.50.2000">
    <property type="entry name" value="Glycogen Phosphorylase B"/>
    <property type="match status" value="1"/>
</dbReference>
<reference evidence="3 4" key="1">
    <citation type="submission" date="2016-07" db="EMBL/GenBank/DDBJ databases">
        <title>High microdiversification within the ubiquitous acI lineage of Actinobacteria.</title>
        <authorList>
            <person name="Neuenschwander S.M."/>
            <person name="Salcher M."/>
            <person name="Ghai R."/>
            <person name="Pernthaler J."/>
        </authorList>
    </citation>
    <scope>NUCLEOTIDE SEQUENCE [LARGE SCALE GENOMIC DNA]</scope>
    <source>
        <strain evidence="3">MMS-IIB-76</strain>
    </source>
</reference>
<evidence type="ECO:0000313" key="3">
    <source>
        <dbReference type="EMBL" id="ASY22042.1"/>
    </source>
</evidence>
<evidence type="ECO:0000256" key="1">
    <source>
        <dbReference type="ARBA" id="ARBA00022679"/>
    </source>
</evidence>
<sequence length="331" mass="37908">MIKILYLSGTSNPHDLRIVKALTEDFTVDTLLDFNSSRRIAKSYSETDYDFLVFSSLDLKIPWSEINYKFAYGLCMAVEINEVGPHSEEFAVIQSNIKNSTLVNVDNDYVQSEMNRKYEVSCNITNFKYGSDLSVFHGRAQKIQSPPRILCNRNWTAIHQNQLVLKALNALHQDGIAFHGYFLQPPDDQLETLREFDELLTSGKIEFMNFLSPTEMVRKLNSVDIYVSGTKSDGTSVSLLEAMACQKIVLVSNHPANLQVIKVGVNGFTFEKDKSEDIYEGLLNILGLRKRTIRKIQRNARRYVYRHGNWLNESLKMRNEIKNQFLASEAV</sequence>
<organism evidence="3 4">
    <name type="scientific">Candidatus Planktophila versatilis</name>
    <dbReference type="NCBI Taxonomy" id="1884905"/>
    <lineage>
        <taxon>Bacteria</taxon>
        <taxon>Bacillati</taxon>
        <taxon>Actinomycetota</taxon>
        <taxon>Actinomycetes</taxon>
        <taxon>Candidatus Nanopelagicales</taxon>
        <taxon>Candidatus Nanopelagicaceae</taxon>
        <taxon>Candidatus Planktophila</taxon>
    </lineage>
</organism>
<feature type="domain" description="Glycosyl transferase family 1" evidence="2">
    <location>
        <begin position="195"/>
        <end position="301"/>
    </location>
</feature>
<dbReference type="SUPFAM" id="SSF53756">
    <property type="entry name" value="UDP-Glycosyltransferase/glycogen phosphorylase"/>
    <property type="match status" value="1"/>
</dbReference>